<comment type="caution">
    <text evidence="2">The sequence shown here is derived from an EMBL/GenBank/DDBJ whole genome shotgun (WGS) entry which is preliminary data.</text>
</comment>
<dbReference type="EMBL" id="JARGYC010000161">
    <property type="protein sequence ID" value="MDF0603882.1"/>
    <property type="molecule type" value="Genomic_DNA"/>
</dbReference>
<organism evidence="2 3">
    <name type="scientific">Psychromarinibacter sediminicola</name>
    <dbReference type="NCBI Taxonomy" id="3033385"/>
    <lineage>
        <taxon>Bacteria</taxon>
        <taxon>Pseudomonadati</taxon>
        <taxon>Pseudomonadota</taxon>
        <taxon>Alphaproteobacteria</taxon>
        <taxon>Rhodobacterales</taxon>
        <taxon>Paracoccaceae</taxon>
        <taxon>Psychromarinibacter</taxon>
    </lineage>
</organism>
<keyword evidence="1" id="KW-1133">Transmembrane helix</keyword>
<accession>A0AAE3NXE2</accession>
<sequence length="125" mass="13111">LRAGSSQEIGSTMNIPAATKPAIWGAIGGAIVAIVIGFVWGGWVTGSTAAQMRAAGAEAAVVQAFTPLCVVKAEQEPEQIALLKEASRYQRDNFVVQAGWVDNVSEKYRSEVADACANSIVEGMQ</sequence>
<gene>
    <name evidence="2" type="ORF">P1J78_24515</name>
</gene>
<evidence type="ECO:0000313" key="3">
    <source>
        <dbReference type="Proteomes" id="UP001220964"/>
    </source>
</evidence>
<protein>
    <submittedName>
        <fullName evidence="2">Uncharacterized protein</fullName>
    </submittedName>
</protein>
<reference evidence="2" key="1">
    <citation type="submission" date="2023-03" db="EMBL/GenBank/DDBJ databases">
        <title>Multiphase analysis and comparison of six strains from genera Psychromarinibacter, Lutimaribacter, and Maritimibacter, including a novel species: Psychromarinibacter sediminicola sp. nov.</title>
        <authorList>
            <person name="Wang Y.-H."/>
            <person name="Ye M.-Q."/>
            <person name="Du Z.-J."/>
        </authorList>
    </citation>
    <scope>NUCLEOTIDE SEQUENCE</scope>
    <source>
        <strain evidence="2">C21-152</strain>
    </source>
</reference>
<feature type="transmembrane region" description="Helical" evidence="1">
    <location>
        <begin position="22"/>
        <end position="43"/>
    </location>
</feature>
<proteinExistence type="predicted"/>
<evidence type="ECO:0000313" key="2">
    <source>
        <dbReference type="EMBL" id="MDF0603882.1"/>
    </source>
</evidence>
<feature type="non-terminal residue" evidence="2">
    <location>
        <position position="1"/>
    </location>
</feature>
<keyword evidence="3" id="KW-1185">Reference proteome</keyword>
<dbReference type="Proteomes" id="UP001220964">
    <property type="component" value="Unassembled WGS sequence"/>
</dbReference>
<evidence type="ECO:0000256" key="1">
    <source>
        <dbReference type="SAM" id="Phobius"/>
    </source>
</evidence>
<keyword evidence="1" id="KW-0472">Membrane</keyword>
<keyword evidence="1" id="KW-0812">Transmembrane</keyword>
<dbReference type="AlphaFoldDB" id="A0AAE3NXE2"/>
<name>A0AAE3NXE2_9RHOB</name>
<dbReference type="RefSeq" id="WP_275569990.1">
    <property type="nucleotide sequence ID" value="NZ_JARGYC010000161.1"/>
</dbReference>